<accession>A0A8H6XJN9</accession>
<dbReference type="SMART" id="SM00066">
    <property type="entry name" value="GAL4"/>
    <property type="match status" value="1"/>
</dbReference>
<evidence type="ECO:0000256" key="3">
    <source>
        <dbReference type="ARBA" id="ARBA00023015"/>
    </source>
</evidence>
<sequence>MVEMDAFCSPRGRASSYLRRACENCRRRKIKCDGIRPTCHPCRLRPPRTLKPCRYTYAPSHDVEQHYQSDDAIDPEESQSDMDTSRVYLSDPYPTENWPSREVDPPEATQNDLPSVPERPLSVESTMEEPSPYAAENLVDAFLNKFSEDGFFFLDPHEFRRSALLPVPFHHPARPSPGLLSAVYLWGTHILSNYGRPPVHEYTVEELLALTVVNLAYDVHVSGPLMHRREFLSQTIQSEVLLSLWYLQTGQPLYGRYHCATASALAAAYSISFPRSTSFDVPEGVVLERSGSRFPHPHEWSLEDTSEMLQHRLYQTLFKVIAFAWLPFWESEGYISGR</sequence>
<evidence type="ECO:0000256" key="6">
    <source>
        <dbReference type="SAM" id="MobiDB-lite"/>
    </source>
</evidence>
<evidence type="ECO:0000259" key="7">
    <source>
        <dbReference type="PROSITE" id="PS50048"/>
    </source>
</evidence>
<name>A0A8H6XJN9_9AGAR</name>
<dbReference type="InterPro" id="IPR036864">
    <property type="entry name" value="Zn2-C6_fun-type_DNA-bd_sf"/>
</dbReference>
<evidence type="ECO:0000256" key="5">
    <source>
        <dbReference type="ARBA" id="ARBA00023242"/>
    </source>
</evidence>
<dbReference type="SUPFAM" id="SSF57701">
    <property type="entry name" value="Zn2/Cys6 DNA-binding domain"/>
    <property type="match status" value="1"/>
</dbReference>
<reference evidence="8" key="1">
    <citation type="submission" date="2020-05" db="EMBL/GenBank/DDBJ databases">
        <title>Mycena genomes resolve the evolution of fungal bioluminescence.</title>
        <authorList>
            <person name="Tsai I.J."/>
        </authorList>
    </citation>
    <scope>NUCLEOTIDE SEQUENCE</scope>
    <source>
        <strain evidence="8">160909Yilan</strain>
    </source>
</reference>
<dbReference type="Proteomes" id="UP000623467">
    <property type="component" value="Unassembled WGS sequence"/>
</dbReference>
<dbReference type="AlphaFoldDB" id="A0A8H6XJN9"/>
<keyword evidence="4" id="KW-0804">Transcription</keyword>
<dbReference type="PROSITE" id="PS50048">
    <property type="entry name" value="ZN2_CY6_FUNGAL_2"/>
    <property type="match status" value="1"/>
</dbReference>
<dbReference type="Pfam" id="PF00172">
    <property type="entry name" value="Zn_clus"/>
    <property type="match status" value="1"/>
</dbReference>
<keyword evidence="2" id="KW-0479">Metal-binding</keyword>
<evidence type="ECO:0000256" key="2">
    <source>
        <dbReference type="ARBA" id="ARBA00022723"/>
    </source>
</evidence>
<dbReference type="PANTHER" id="PTHR47338">
    <property type="entry name" value="ZN(II)2CYS6 TRANSCRIPTION FACTOR (EUROFUNG)-RELATED"/>
    <property type="match status" value="1"/>
</dbReference>
<comment type="subcellular location">
    <subcellularLocation>
        <location evidence="1">Nucleus</location>
    </subcellularLocation>
</comment>
<dbReference type="GO" id="GO:0008270">
    <property type="term" value="F:zinc ion binding"/>
    <property type="evidence" value="ECO:0007669"/>
    <property type="project" value="InterPro"/>
</dbReference>
<dbReference type="GO" id="GO:0000981">
    <property type="term" value="F:DNA-binding transcription factor activity, RNA polymerase II-specific"/>
    <property type="evidence" value="ECO:0007669"/>
    <property type="project" value="InterPro"/>
</dbReference>
<dbReference type="EMBL" id="JACAZH010000027">
    <property type="protein sequence ID" value="KAF7341659.1"/>
    <property type="molecule type" value="Genomic_DNA"/>
</dbReference>
<keyword evidence="5" id="KW-0539">Nucleus</keyword>
<evidence type="ECO:0000313" key="9">
    <source>
        <dbReference type="Proteomes" id="UP000623467"/>
    </source>
</evidence>
<dbReference type="InterPro" id="IPR050815">
    <property type="entry name" value="TF_fung"/>
</dbReference>
<evidence type="ECO:0000256" key="1">
    <source>
        <dbReference type="ARBA" id="ARBA00004123"/>
    </source>
</evidence>
<proteinExistence type="predicted"/>
<dbReference type="Gene3D" id="4.10.240.10">
    <property type="entry name" value="Zn(2)-C6 fungal-type DNA-binding domain"/>
    <property type="match status" value="1"/>
</dbReference>
<feature type="domain" description="Zn(2)-C6 fungal-type" evidence="7">
    <location>
        <begin position="21"/>
        <end position="55"/>
    </location>
</feature>
<evidence type="ECO:0000313" key="8">
    <source>
        <dbReference type="EMBL" id="KAF7341659.1"/>
    </source>
</evidence>
<keyword evidence="9" id="KW-1185">Reference proteome</keyword>
<organism evidence="8 9">
    <name type="scientific">Mycena sanguinolenta</name>
    <dbReference type="NCBI Taxonomy" id="230812"/>
    <lineage>
        <taxon>Eukaryota</taxon>
        <taxon>Fungi</taxon>
        <taxon>Dikarya</taxon>
        <taxon>Basidiomycota</taxon>
        <taxon>Agaricomycotina</taxon>
        <taxon>Agaricomycetes</taxon>
        <taxon>Agaricomycetidae</taxon>
        <taxon>Agaricales</taxon>
        <taxon>Marasmiineae</taxon>
        <taxon>Mycenaceae</taxon>
        <taxon>Mycena</taxon>
    </lineage>
</organism>
<dbReference type="GO" id="GO:0005634">
    <property type="term" value="C:nucleus"/>
    <property type="evidence" value="ECO:0007669"/>
    <property type="project" value="UniProtKB-SubCell"/>
</dbReference>
<dbReference type="PANTHER" id="PTHR47338:SF5">
    <property type="entry name" value="ZN(II)2CYS6 TRANSCRIPTION FACTOR (EUROFUNG)"/>
    <property type="match status" value="1"/>
</dbReference>
<dbReference type="CDD" id="cd00067">
    <property type="entry name" value="GAL4"/>
    <property type="match status" value="1"/>
</dbReference>
<evidence type="ECO:0000256" key="4">
    <source>
        <dbReference type="ARBA" id="ARBA00023163"/>
    </source>
</evidence>
<gene>
    <name evidence="8" type="ORF">MSAN_02063900</name>
</gene>
<protein>
    <submittedName>
        <fullName evidence="8">Zn(2)-C6 fungal-type domain-containing protein</fullName>
    </submittedName>
</protein>
<comment type="caution">
    <text evidence="8">The sequence shown here is derived from an EMBL/GenBank/DDBJ whole genome shotgun (WGS) entry which is preliminary data.</text>
</comment>
<feature type="region of interest" description="Disordered" evidence="6">
    <location>
        <begin position="73"/>
        <end position="125"/>
    </location>
</feature>
<dbReference type="OrthoDB" id="39175at2759"/>
<dbReference type="InterPro" id="IPR001138">
    <property type="entry name" value="Zn2Cys6_DnaBD"/>
</dbReference>
<keyword evidence="3" id="KW-0805">Transcription regulation</keyword>